<dbReference type="PANTHER" id="PTHR43077:SF5">
    <property type="entry name" value="PHAGE INFECTION PROTEIN"/>
    <property type="match status" value="1"/>
</dbReference>
<feature type="transmembrane region" description="Helical" evidence="5">
    <location>
        <begin position="247"/>
        <end position="265"/>
    </location>
</feature>
<protein>
    <recommendedName>
        <fullName evidence="6">ABC-2 type transporter transmembrane domain-containing protein</fullName>
    </recommendedName>
</protein>
<dbReference type="InterPro" id="IPR051328">
    <property type="entry name" value="T7SS_ABC-Transporter"/>
</dbReference>
<keyword evidence="8" id="KW-1185">Reference proteome</keyword>
<gene>
    <name evidence="7" type="ORF">CS006_01235</name>
</gene>
<accession>A0A2M9HAK3</accession>
<reference evidence="7 8" key="1">
    <citation type="submission" date="2017-10" db="EMBL/GenBank/DDBJ databases">
        <title>Draft genome sequences of strains TRE 1, TRE 9, TRE H and TRI 7, isolated from tamarins, belonging to four potential novel Bifidobacterium species.</title>
        <authorList>
            <person name="Mattarelli P."/>
            <person name="Modesto M."/>
            <person name="Puglisi E."/>
            <person name="Morelli L."/>
            <person name="Spezio C."/>
            <person name="Bonetti A."/>
            <person name="Sandri C."/>
        </authorList>
    </citation>
    <scope>NUCLEOTIDE SEQUENCE [LARGE SCALE GENOMIC DNA]</scope>
    <source>
        <strain evidence="8">TRE1</strain>
    </source>
</reference>
<comment type="subcellular location">
    <subcellularLocation>
        <location evidence="1">Membrane</location>
        <topology evidence="1">Multi-pass membrane protein</topology>
    </subcellularLocation>
</comment>
<dbReference type="RefSeq" id="WP_100509973.1">
    <property type="nucleotide sequence ID" value="NZ_PEBI01000001.1"/>
</dbReference>
<evidence type="ECO:0000256" key="5">
    <source>
        <dbReference type="SAM" id="Phobius"/>
    </source>
</evidence>
<dbReference type="Pfam" id="PF12698">
    <property type="entry name" value="ABC2_membrane_3"/>
    <property type="match status" value="1"/>
</dbReference>
<keyword evidence="2 5" id="KW-0812">Transmembrane</keyword>
<dbReference type="Proteomes" id="UP000229095">
    <property type="component" value="Unassembled WGS sequence"/>
</dbReference>
<feature type="transmembrane region" description="Helical" evidence="5">
    <location>
        <begin position="286"/>
        <end position="307"/>
    </location>
</feature>
<dbReference type="InterPro" id="IPR013525">
    <property type="entry name" value="ABC2_TM"/>
</dbReference>
<evidence type="ECO:0000313" key="8">
    <source>
        <dbReference type="Proteomes" id="UP000229095"/>
    </source>
</evidence>
<feature type="transmembrane region" description="Helical" evidence="5">
    <location>
        <begin position="12"/>
        <end position="33"/>
    </location>
</feature>
<organism evidence="7 8">
    <name type="scientific">Bifidobacterium primatium</name>
    <dbReference type="NCBI Taxonomy" id="2045438"/>
    <lineage>
        <taxon>Bacteria</taxon>
        <taxon>Bacillati</taxon>
        <taxon>Actinomycetota</taxon>
        <taxon>Actinomycetes</taxon>
        <taxon>Bifidobacteriales</taxon>
        <taxon>Bifidobacteriaceae</taxon>
        <taxon>Bifidobacterium</taxon>
    </lineage>
</organism>
<dbReference type="OrthoDB" id="4571363at2"/>
<comment type="caution">
    <text evidence="7">The sequence shown here is derived from an EMBL/GenBank/DDBJ whole genome shotgun (WGS) entry which is preliminary data.</text>
</comment>
<dbReference type="AlphaFoldDB" id="A0A2M9HAK3"/>
<evidence type="ECO:0000256" key="4">
    <source>
        <dbReference type="ARBA" id="ARBA00023136"/>
    </source>
</evidence>
<evidence type="ECO:0000256" key="3">
    <source>
        <dbReference type="ARBA" id="ARBA00022989"/>
    </source>
</evidence>
<feature type="transmembrane region" description="Helical" evidence="5">
    <location>
        <begin position="395"/>
        <end position="417"/>
    </location>
</feature>
<sequence>MHGNTKRYAKFALPLVVIAVASCFMALLFYPMMNASMKNVPVAILSLDEGATVQGKTVNIGDTLVDKVTEAASDSDGEPAIAWHEVDSQRQVDDGFDNRDYYAAVVIPKDFTAKQMDAKQAAAKTQIESATKLAQVMAQAQAKAQIAAQQQGFTGAAAQRFVQKAAQEAVQKAVSTQQTATTPATAAPEIKLVVDNAKSPMLANLLRQSLPVMLEKTGATVKTTVLNEGGVTTNSSLPTATMMGQNVLIMPVYMMSLIVSLLVANQLRRKSYDSRAQRWGSFGTQLGLALVWSLGVALGADCIFAMLGSGWLSASMVMFLWLASFALMTVFLGLMNIAVPLGLGCGVLGLGLGMTSGLFPAELLPAFWRDWIYGWVPQHFIGDGVRAVMYRGDGWWNAGSMPLLAVLCVGLLVFVCAGMMPVGRHKVAATDSVAE</sequence>
<dbReference type="PANTHER" id="PTHR43077">
    <property type="entry name" value="TRANSPORT PERMEASE YVFS-RELATED"/>
    <property type="match status" value="1"/>
</dbReference>
<dbReference type="GO" id="GO:0140359">
    <property type="term" value="F:ABC-type transporter activity"/>
    <property type="evidence" value="ECO:0007669"/>
    <property type="project" value="InterPro"/>
</dbReference>
<feature type="transmembrane region" description="Helical" evidence="5">
    <location>
        <begin position="341"/>
        <end position="361"/>
    </location>
</feature>
<dbReference type="Gene3D" id="3.40.1710.10">
    <property type="entry name" value="abc type-2 transporter like domain"/>
    <property type="match status" value="1"/>
</dbReference>
<dbReference type="GO" id="GO:0016020">
    <property type="term" value="C:membrane"/>
    <property type="evidence" value="ECO:0007669"/>
    <property type="project" value="UniProtKB-SubCell"/>
</dbReference>
<evidence type="ECO:0000259" key="6">
    <source>
        <dbReference type="Pfam" id="PF12698"/>
    </source>
</evidence>
<feature type="transmembrane region" description="Helical" evidence="5">
    <location>
        <begin position="313"/>
        <end position="334"/>
    </location>
</feature>
<dbReference type="EMBL" id="PEBI01000001">
    <property type="protein sequence ID" value="PJM73827.1"/>
    <property type="molecule type" value="Genomic_DNA"/>
</dbReference>
<proteinExistence type="predicted"/>
<evidence type="ECO:0000256" key="1">
    <source>
        <dbReference type="ARBA" id="ARBA00004141"/>
    </source>
</evidence>
<evidence type="ECO:0000313" key="7">
    <source>
        <dbReference type="EMBL" id="PJM73827.1"/>
    </source>
</evidence>
<keyword evidence="4 5" id="KW-0472">Membrane</keyword>
<evidence type="ECO:0000256" key="2">
    <source>
        <dbReference type="ARBA" id="ARBA00022692"/>
    </source>
</evidence>
<keyword evidence="3 5" id="KW-1133">Transmembrane helix</keyword>
<dbReference type="PROSITE" id="PS51257">
    <property type="entry name" value="PROKAR_LIPOPROTEIN"/>
    <property type="match status" value="1"/>
</dbReference>
<feature type="domain" description="ABC-2 type transporter transmembrane" evidence="6">
    <location>
        <begin position="22"/>
        <end position="416"/>
    </location>
</feature>
<name>A0A2M9HAK3_9BIFI</name>